<name>A0A7W2APQ5_9BACL</name>
<dbReference type="Proteomes" id="UP000538292">
    <property type="component" value="Unassembled WGS sequence"/>
</dbReference>
<organism evidence="1 2">
    <name type="scientific">Thermoactinomyces mirandus</name>
    <dbReference type="NCBI Taxonomy" id="2756294"/>
    <lineage>
        <taxon>Bacteria</taxon>
        <taxon>Bacillati</taxon>
        <taxon>Bacillota</taxon>
        <taxon>Bacilli</taxon>
        <taxon>Bacillales</taxon>
        <taxon>Thermoactinomycetaceae</taxon>
        <taxon>Thermoactinomyces</taxon>
    </lineage>
</organism>
<sequence>MPVNECGQKKWWRVPFLGYYKGGKFYWLMHPELALAFEEVFGQDQC</sequence>
<reference evidence="1 2" key="1">
    <citation type="submission" date="2020-07" db="EMBL/GenBank/DDBJ databases">
        <title>Thermoactinomyces phylogeny.</title>
        <authorList>
            <person name="Dunlap C."/>
        </authorList>
    </citation>
    <scope>NUCLEOTIDE SEQUENCE [LARGE SCALE GENOMIC DNA]</scope>
    <source>
        <strain evidence="1 2">AMNI-1</strain>
    </source>
</reference>
<keyword evidence="2" id="KW-1185">Reference proteome</keyword>
<evidence type="ECO:0000313" key="1">
    <source>
        <dbReference type="EMBL" id="MBA4601189.1"/>
    </source>
</evidence>
<gene>
    <name evidence="1" type="ORF">H2C83_02375</name>
</gene>
<dbReference type="RefSeq" id="WP_181737400.1">
    <property type="nucleotide sequence ID" value="NZ_JACEOL010000006.1"/>
</dbReference>
<comment type="caution">
    <text evidence="1">The sequence shown here is derived from an EMBL/GenBank/DDBJ whole genome shotgun (WGS) entry which is preliminary data.</text>
</comment>
<proteinExistence type="predicted"/>
<evidence type="ECO:0000313" key="2">
    <source>
        <dbReference type="Proteomes" id="UP000538292"/>
    </source>
</evidence>
<accession>A0A7W2APQ5</accession>
<dbReference type="AlphaFoldDB" id="A0A7W2APQ5"/>
<dbReference type="EMBL" id="JACEOL010000006">
    <property type="protein sequence ID" value="MBA4601189.1"/>
    <property type="molecule type" value="Genomic_DNA"/>
</dbReference>
<protein>
    <submittedName>
        <fullName evidence="1">Uncharacterized protein</fullName>
    </submittedName>
</protein>